<gene>
    <name evidence="4" type="primary">Dmoj\GI20038</name>
    <name evidence="4" type="ORF">Dmoj_GI20038</name>
</gene>
<reference evidence="4 5" key="1">
    <citation type="journal article" date="2007" name="Nature">
        <title>Evolution of genes and genomes on the Drosophila phylogeny.</title>
        <authorList>
            <consortium name="Drosophila 12 Genomes Consortium"/>
            <person name="Clark A.G."/>
            <person name="Eisen M.B."/>
            <person name="Smith D.R."/>
            <person name="Bergman C.M."/>
            <person name="Oliver B."/>
            <person name="Markow T.A."/>
            <person name="Kaufman T.C."/>
            <person name="Kellis M."/>
            <person name="Gelbart W."/>
            <person name="Iyer V.N."/>
            <person name="Pollard D.A."/>
            <person name="Sackton T.B."/>
            <person name="Larracuente A.M."/>
            <person name="Singh N.D."/>
            <person name="Abad J.P."/>
            <person name="Abt D.N."/>
            <person name="Adryan B."/>
            <person name="Aguade M."/>
            <person name="Akashi H."/>
            <person name="Anderson W.W."/>
            <person name="Aquadro C.F."/>
            <person name="Ardell D.H."/>
            <person name="Arguello R."/>
            <person name="Artieri C.G."/>
            <person name="Barbash D.A."/>
            <person name="Barker D."/>
            <person name="Barsanti P."/>
            <person name="Batterham P."/>
            <person name="Batzoglou S."/>
            <person name="Begun D."/>
            <person name="Bhutkar A."/>
            <person name="Blanco E."/>
            <person name="Bosak S.A."/>
            <person name="Bradley R.K."/>
            <person name="Brand A.D."/>
            <person name="Brent M.R."/>
            <person name="Brooks A.N."/>
            <person name="Brown R.H."/>
            <person name="Butlin R.K."/>
            <person name="Caggese C."/>
            <person name="Calvi B.R."/>
            <person name="Bernardo de Carvalho A."/>
            <person name="Caspi A."/>
            <person name="Castrezana S."/>
            <person name="Celniker S.E."/>
            <person name="Chang J.L."/>
            <person name="Chapple C."/>
            <person name="Chatterji S."/>
            <person name="Chinwalla A."/>
            <person name="Civetta A."/>
            <person name="Clifton S.W."/>
            <person name="Comeron J.M."/>
            <person name="Costello J.C."/>
            <person name="Coyne J.A."/>
            <person name="Daub J."/>
            <person name="David R.G."/>
            <person name="Delcher A.L."/>
            <person name="Delehaunty K."/>
            <person name="Do C.B."/>
            <person name="Ebling H."/>
            <person name="Edwards K."/>
            <person name="Eickbush T."/>
            <person name="Evans J.D."/>
            <person name="Filipski A."/>
            <person name="Findeiss S."/>
            <person name="Freyhult E."/>
            <person name="Fulton L."/>
            <person name="Fulton R."/>
            <person name="Garcia A.C."/>
            <person name="Gardiner A."/>
            <person name="Garfield D.A."/>
            <person name="Garvin B.E."/>
            <person name="Gibson G."/>
            <person name="Gilbert D."/>
            <person name="Gnerre S."/>
            <person name="Godfrey J."/>
            <person name="Good R."/>
            <person name="Gotea V."/>
            <person name="Gravely B."/>
            <person name="Greenberg A.J."/>
            <person name="Griffiths-Jones S."/>
            <person name="Gross S."/>
            <person name="Guigo R."/>
            <person name="Gustafson E.A."/>
            <person name="Haerty W."/>
            <person name="Hahn M.W."/>
            <person name="Halligan D.L."/>
            <person name="Halpern A.L."/>
            <person name="Halter G.M."/>
            <person name="Han M.V."/>
            <person name="Heger A."/>
            <person name="Hillier L."/>
            <person name="Hinrichs A.S."/>
            <person name="Holmes I."/>
            <person name="Hoskins R.A."/>
            <person name="Hubisz M.J."/>
            <person name="Hultmark D."/>
            <person name="Huntley M.A."/>
            <person name="Jaffe D.B."/>
            <person name="Jagadeeshan S."/>
            <person name="Jeck W.R."/>
            <person name="Johnson J."/>
            <person name="Jones C.D."/>
            <person name="Jordan W.C."/>
            <person name="Karpen G.H."/>
            <person name="Kataoka E."/>
            <person name="Keightley P.D."/>
            <person name="Kheradpour P."/>
            <person name="Kirkness E.F."/>
            <person name="Koerich L.B."/>
            <person name="Kristiansen K."/>
            <person name="Kudrna D."/>
            <person name="Kulathinal R.J."/>
            <person name="Kumar S."/>
            <person name="Kwok R."/>
            <person name="Lander E."/>
            <person name="Langley C.H."/>
            <person name="Lapoint R."/>
            <person name="Lazzaro B.P."/>
            <person name="Lee S.J."/>
            <person name="Levesque L."/>
            <person name="Li R."/>
            <person name="Lin C.F."/>
            <person name="Lin M.F."/>
            <person name="Lindblad-Toh K."/>
            <person name="Llopart A."/>
            <person name="Long M."/>
            <person name="Low L."/>
            <person name="Lozovsky E."/>
            <person name="Lu J."/>
            <person name="Luo M."/>
            <person name="Machado C.A."/>
            <person name="Makalowski W."/>
            <person name="Marzo M."/>
            <person name="Matsuda M."/>
            <person name="Matzkin L."/>
            <person name="McAllister B."/>
            <person name="McBride C.S."/>
            <person name="McKernan B."/>
            <person name="McKernan K."/>
            <person name="Mendez-Lago M."/>
            <person name="Minx P."/>
            <person name="Mollenhauer M.U."/>
            <person name="Montooth K."/>
            <person name="Mount S.M."/>
            <person name="Mu X."/>
            <person name="Myers E."/>
            <person name="Negre B."/>
            <person name="Newfeld S."/>
            <person name="Nielsen R."/>
            <person name="Noor M.A."/>
            <person name="O'Grady P."/>
            <person name="Pachter L."/>
            <person name="Papaceit M."/>
            <person name="Parisi M.J."/>
            <person name="Parisi M."/>
            <person name="Parts L."/>
            <person name="Pedersen J.S."/>
            <person name="Pesole G."/>
            <person name="Phillippy A.M."/>
            <person name="Ponting C.P."/>
            <person name="Pop M."/>
            <person name="Porcelli D."/>
            <person name="Powell J.R."/>
            <person name="Prohaska S."/>
            <person name="Pruitt K."/>
            <person name="Puig M."/>
            <person name="Quesneville H."/>
            <person name="Ram K.R."/>
            <person name="Rand D."/>
            <person name="Rasmussen M.D."/>
            <person name="Reed L.K."/>
            <person name="Reenan R."/>
            <person name="Reily A."/>
            <person name="Remington K.A."/>
            <person name="Rieger T.T."/>
            <person name="Ritchie M.G."/>
            <person name="Robin C."/>
            <person name="Rogers Y.H."/>
            <person name="Rohde C."/>
            <person name="Rozas J."/>
            <person name="Rubenfield M.J."/>
            <person name="Ruiz A."/>
            <person name="Russo S."/>
            <person name="Salzberg S.L."/>
            <person name="Sanchez-Gracia A."/>
            <person name="Saranga D.J."/>
            <person name="Sato H."/>
            <person name="Schaeffer S.W."/>
            <person name="Schatz M.C."/>
            <person name="Schlenke T."/>
            <person name="Schwartz R."/>
            <person name="Segarra C."/>
            <person name="Singh R.S."/>
            <person name="Sirot L."/>
            <person name="Sirota M."/>
            <person name="Sisneros N.B."/>
            <person name="Smith C.D."/>
            <person name="Smith T.F."/>
            <person name="Spieth J."/>
            <person name="Stage D.E."/>
            <person name="Stark A."/>
            <person name="Stephan W."/>
            <person name="Strausberg R.L."/>
            <person name="Strempel S."/>
            <person name="Sturgill D."/>
            <person name="Sutton G."/>
            <person name="Sutton G.G."/>
            <person name="Tao W."/>
            <person name="Teichmann S."/>
            <person name="Tobari Y.N."/>
            <person name="Tomimura Y."/>
            <person name="Tsolas J.M."/>
            <person name="Valente V.L."/>
            <person name="Venter E."/>
            <person name="Venter J.C."/>
            <person name="Vicario S."/>
            <person name="Vieira F.G."/>
            <person name="Vilella A.J."/>
            <person name="Villasante A."/>
            <person name="Walenz B."/>
            <person name="Wang J."/>
            <person name="Wasserman M."/>
            <person name="Watts T."/>
            <person name="Wilson D."/>
            <person name="Wilson R.K."/>
            <person name="Wing R.A."/>
            <person name="Wolfner M.F."/>
            <person name="Wong A."/>
            <person name="Wong G.K."/>
            <person name="Wu C.I."/>
            <person name="Wu G."/>
            <person name="Yamamoto D."/>
            <person name="Yang H.P."/>
            <person name="Yang S.P."/>
            <person name="Yorke J.A."/>
            <person name="Yoshida K."/>
            <person name="Zdobnov E."/>
            <person name="Zhang P."/>
            <person name="Zhang Y."/>
            <person name="Zimin A.V."/>
            <person name="Baldwin J."/>
            <person name="Abdouelleil A."/>
            <person name="Abdulkadir J."/>
            <person name="Abebe A."/>
            <person name="Abera B."/>
            <person name="Abreu J."/>
            <person name="Acer S.C."/>
            <person name="Aftuck L."/>
            <person name="Alexander A."/>
            <person name="An P."/>
            <person name="Anderson E."/>
            <person name="Anderson S."/>
            <person name="Arachi H."/>
            <person name="Azer M."/>
            <person name="Bachantsang P."/>
            <person name="Barry A."/>
            <person name="Bayul T."/>
            <person name="Berlin A."/>
            <person name="Bessette D."/>
            <person name="Bloom T."/>
            <person name="Blye J."/>
            <person name="Boguslavskiy L."/>
            <person name="Bonnet C."/>
            <person name="Boukhgalter B."/>
            <person name="Bourzgui I."/>
            <person name="Brown A."/>
            <person name="Cahill P."/>
            <person name="Channer S."/>
            <person name="Cheshatsang Y."/>
            <person name="Chuda L."/>
            <person name="Citroen M."/>
            <person name="Collymore A."/>
            <person name="Cooke P."/>
            <person name="Costello M."/>
            <person name="D'Aco K."/>
            <person name="Daza R."/>
            <person name="De Haan G."/>
            <person name="DeGray S."/>
            <person name="DeMaso C."/>
            <person name="Dhargay N."/>
            <person name="Dooley K."/>
            <person name="Dooley E."/>
            <person name="Doricent M."/>
            <person name="Dorje P."/>
            <person name="Dorjee K."/>
            <person name="Dupes A."/>
            <person name="Elong R."/>
            <person name="Falk J."/>
            <person name="Farina A."/>
            <person name="Faro S."/>
            <person name="Ferguson D."/>
            <person name="Fisher S."/>
            <person name="Foley C.D."/>
            <person name="Franke A."/>
            <person name="Friedrich D."/>
            <person name="Gadbois L."/>
            <person name="Gearin G."/>
            <person name="Gearin C.R."/>
            <person name="Giannoukos G."/>
            <person name="Goode T."/>
            <person name="Graham J."/>
            <person name="Grandbois E."/>
            <person name="Grewal S."/>
            <person name="Gyaltsen K."/>
            <person name="Hafez N."/>
            <person name="Hagos B."/>
            <person name="Hall J."/>
            <person name="Henson C."/>
            <person name="Hollinger A."/>
            <person name="Honan T."/>
            <person name="Huard M.D."/>
            <person name="Hughes L."/>
            <person name="Hurhula B."/>
            <person name="Husby M.E."/>
            <person name="Kamat A."/>
            <person name="Kanga B."/>
            <person name="Kashin S."/>
            <person name="Khazanovich D."/>
            <person name="Kisner P."/>
            <person name="Lance K."/>
            <person name="Lara M."/>
            <person name="Lee W."/>
            <person name="Lennon N."/>
            <person name="Letendre F."/>
            <person name="LeVine R."/>
            <person name="Lipovsky A."/>
            <person name="Liu X."/>
            <person name="Liu J."/>
            <person name="Liu S."/>
            <person name="Lokyitsang T."/>
            <person name="Lokyitsang Y."/>
            <person name="Lubonja R."/>
            <person name="Lui A."/>
            <person name="MacDonald P."/>
            <person name="Magnisalis V."/>
            <person name="Maru K."/>
            <person name="Matthews C."/>
            <person name="McCusker W."/>
            <person name="McDonough S."/>
            <person name="Mehta T."/>
            <person name="Meldrim J."/>
            <person name="Meneus L."/>
            <person name="Mihai O."/>
            <person name="Mihalev A."/>
            <person name="Mihova T."/>
            <person name="Mittelman R."/>
            <person name="Mlenga V."/>
            <person name="Montmayeur A."/>
            <person name="Mulrain L."/>
            <person name="Navidi A."/>
            <person name="Naylor J."/>
            <person name="Negash T."/>
            <person name="Nguyen T."/>
            <person name="Nguyen N."/>
            <person name="Nicol R."/>
            <person name="Norbu C."/>
            <person name="Norbu N."/>
            <person name="Novod N."/>
            <person name="O'Neill B."/>
            <person name="Osman S."/>
            <person name="Markiewicz E."/>
            <person name="Oyono O.L."/>
            <person name="Patti C."/>
            <person name="Phunkhang P."/>
            <person name="Pierre F."/>
            <person name="Priest M."/>
            <person name="Raghuraman S."/>
            <person name="Rege F."/>
            <person name="Reyes R."/>
            <person name="Rise C."/>
            <person name="Rogov P."/>
            <person name="Ross K."/>
            <person name="Ryan E."/>
            <person name="Settipalli S."/>
            <person name="Shea T."/>
            <person name="Sherpa N."/>
            <person name="Shi L."/>
            <person name="Shih D."/>
            <person name="Sparrow T."/>
            <person name="Spaulding J."/>
            <person name="Stalker J."/>
            <person name="Stange-Thomann N."/>
            <person name="Stavropoulos S."/>
            <person name="Stone C."/>
            <person name="Strader C."/>
            <person name="Tesfaye S."/>
            <person name="Thomson T."/>
            <person name="Thoulutsang Y."/>
            <person name="Thoulutsang D."/>
            <person name="Topham K."/>
            <person name="Topping I."/>
            <person name="Tsamla T."/>
            <person name="Vassiliev H."/>
            <person name="Vo A."/>
            <person name="Wangchuk T."/>
            <person name="Wangdi T."/>
            <person name="Weiand M."/>
            <person name="Wilkinson J."/>
            <person name="Wilson A."/>
            <person name="Yadav S."/>
            <person name="Young G."/>
            <person name="Yu Q."/>
            <person name="Zembek L."/>
            <person name="Zhong D."/>
            <person name="Zimmer A."/>
            <person name="Zwirko Z."/>
            <person name="Jaffe D.B."/>
            <person name="Alvarez P."/>
            <person name="Brockman W."/>
            <person name="Butler J."/>
            <person name="Chin C."/>
            <person name="Gnerre S."/>
            <person name="Grabherr M."/>
            <person name="Kleber M."/>
            <person name="Mauceli E."/>
            <person name="MacCallum I."/>
        </authorList>
    </citation>
    <scope>NUCLEOTIDE SEQUENCE [LARGE SCALE GENOMIC DNA]</scope>
    <source>
        <strain evidence="5">Tucson 15081-1352.22</strain>
    </source>
</reference>
<organism evidence="4 5">
    <name type="scientific">Drosophila mojavensis</name>
    <name type="common">Fruit fly</name>
    <dbReference type="NCBI Taxonomy" id="7230"/>
    <lineage>
        <taxon>Eukaryota</taxon>
        <taxon>Metazoa</taxon>
        <taxon>Ecdysozoa</taxon>
        <taxon>Arthropoda</taxon>
        <taxon>Hexapoda</taxon>
        <taxon>Insecta</taxon>
        <taxon>Pterygota</taxon>
        <taxon>Neoptera</taxon>
        <taxon>Endopterygota</taxon>
        <taxon>Diptera</taxon>
        <taxon>Brachycera</taxon>
        <taxon>Muscomorpha</taxon>
        <taxon>Ephydroidea</taxon>
        <taxon>Drosophilidae</taxon>
        <taxon>Drosophila</taxon>
    </lineage>
</organism>
<feature type="compositionally biased region" description="Low complexity" evidence="2">
    <location>
        <begin position="530"/>
        <end position="542"/>
    </location>
</feature>
<accession>A0A0Q9X791</accession>
<protein>
    <submittedName>
        <fullName evidence="4">Uncharacterized protein, isoform B</fullName>
    </submittedName>
</protein>
<dbReference type="AlphaFoldDB" id="A0A0Q9X791"/>
<dbReference type="InterPro" id="IPR009635">
    <property type="entry name" value="NPDC1"/>
</dbReference>
<dbReference type="PANTHER" id="PTHR23352">
    <property type="entry name" value="NEURAL PROLIFERATION DIFFERENTIATION AND CONTROL PROTEIN-1 NPDC-1 PROTEIN"/>
    <property type="match status" value="1"/>
</dbReference>
<feature type="transmembrane region" description="Helical" evidence="3">
    <location>
        <begin position="625"/>
        <end position="647"/>
    </location>
</feature>
<dbReference type="FunCoup" id="A0A0Q9X791">
    <property type="interactions" value="31"/>
</dbReference>
<dbReference type="Pfam" id="PF06809">
    <property type="entry name" value="NPDC1"/>
    <property type="match status" value="1"/>
</dbReference>
<keyword evidence="3" id="KW-0812">Transmembrane</keyword>
<dbReference type="Proteomes" id="UP000009192">
    <property type="component" value="Unassembled WGS sequence"/>
</dbReference>
<name>A0A0Q9X791_DROMO</name>
<feature type="region of interest" description="Disordered" evidence="2">
    <location>
        <begin position="98"/>
        <end position="121"/>
    </location>
</feature>
<evidence type="ECO:0000256" key="3">
    <source>
        <dbReference type="SAM" id="Phobius"/>
    </source>
</evidence>
<dbReference type="GO" id="GO:0016020">
    <property type="term" value="C:membrane"/>
    <property type="evidence" value="ECO:0007669"/>
    <property type="project" value="InterPro"/>
</dbReference>
<keyword evidence="3" id="KW-0472">Membrane</keyword>
<feature type="region of interest" description="Disordered" evidence="2">
    <location>
        <begin position="266"/>
        <end position="292"/>
    </location>
</feature>
<evidence type="ECO:0000256" key="2">
    <source>
        <dbReference type="SAM" id="MobiDB-lite"/>
    </source>
</evidence>
<feature type="region of interest" description="Disordered" evidence="2">
    <location>
        <begin position="221"/>
        <end position="254"/>
    </location>
</feature>
<sequence length="831" mass="90909">METDANIADMTDVSFADFETKTSDDNANYNSYGQCQSKHDMSMTLDLSLGQKPEQLFATDQTPTPTRLIKNCEEVGLFDDLQHVNPFDIGFQRAAEQNAVAGNAPETPKRTEAPATDGDSLHTPQVYPLETPAISAANQTISQNSSPLDVPVTHVEDLLATPAIVPEPPAAQGPPPLQLIQPPVITWVLPAQTLPITTIPATISKPVPSKQTVRPFILPKPSIAGQTKAPTGPTTQNTVPVNEPSSASLTPTSQLPIKERLKAILSNSHNSNRKQRSFSSPPKAKAAIKRNEDCMERRRAAASRYRDKMRNAHRDLKEHNAQLQQQISKLNERVAALERELQQQCNNNASGLRRRPIQPSAMEPQRYEQLMEDHARRRLQQQFEQQLELINQQLLRQRQLLKNEQYRRQQEEAKVLAEMKNDYDSNNNNLNNQYDQYDNVEGDAAYGSPLDTVPDVMRPPMPNFDSLDNNYNRIIPSQSRGRIAFAVGPNDARFFDTANDLSGELDSRALDDYEEYAPAPDAGSEVVTAKSKPQSPVQSSPKQEPPKLLDTAIANFHRIKPQSAAAAAVAGVNLPQTKESPNEINALIDKLQKQSKSPQSAYAVNTGDANEQLVLRQHLGMNSEMGVYLVALIAGVSAAVTVGLLALGVTWFHNRSKAAADVDYPAYGVTGPNKDVSPSCDRKLAQSAQMYHYQHQKQQIIAMENCQATDGSCGLSDVESDDDNEEGDYTVYECPGLAPTGEMEVKNPLFLDETPATPVASVNANANTNASNTAPNNNNITQATPQQPATQKKGTVKPNMNLLNAAANAAAAAAAKASASDEKKEKRKSKK</sequence>
<evidence type="ECO:0000313" key="5">
    <source>
        <dbReference type="Proteomes" id="UP000009192"/>
    </source>
</evidence>
<dbReference type="EMBL" id="CH933808">
    <property type="protein sequence ID" value="KRG04175.1"/>
    <property type="molecule type" value="Genomic_DNA"/>
</dbReference>
<feature type="compositionally biased region" description="Low complexity" evidence="2">
    <location>
        <begin position="805"/>
        <end position="818"/>
    </location>
</feature>
<feature type="coiled-coil region" evidence="1">
    <location>
        <begin position="384"/>
        <end position="440"/>
    </location>
</feature>
<dbReference type="OrthoDB" id="6270617at2759"/>
<evidence type="ECO:0000256" key="1">
    <source>
        <dbReference type="SAM" id="Coils"/>
    </source>
</evidence>
<feature type="region of interest" description="Disordered" evidence="2">
    <location>
        <begin position="518"/>
        <end position="546"/>
    </location>
</feature>
<proteinExistence type="predicted"/>
<feature type="region of interest" description="Disordered" evidence="2">
    <location>
        <begin position="766"/>
        <end position="831"/>
    </location>
</feature>
<keyword evidence="3" id="KW-1133">Transmembrane helix</keyword>
<feature type="coiled-coil region" evidence="1">
    <location>
        <begin position="302"/>
        <end position="347"/>
    </location>
</feature>
<dbReference type="KEGG" id="dmo:Dmoj_GI20038"/>
<feature type="compositionally biased region" description="Low complexity" evidence="2">
    <location>
        <begin position="766"/>
        <end position="791"/>
    </location>
</feature>
<dbReference type="PANTHER" id="PTHR23352:SF2">
    <property type="entry name" value="NEURAL PROLIFERATION DIFFERENTIATION AND CONTROL PROTEIN 1"/>
    <property type="match status" value="1"/>
</dbReference>
<evidence type="ECO:0000313" key="4">
    <source>
        <dbReference type="EMBL" id="KRG04175.1"/>
    </source>
</evidence>
<feature type="compositionally biased region" description="Polar residues" evidence="2">
    <location>
        <begin position="224"/>
        <end position="254"/>
    </location>
</feature>
<keyword evidence="5" id="KW-1185">Reference proteome</keyword>
<keyword evidence="1" id="KW-0175">Coiled coil</keyword>
<dbReference type="InParanoid" id="A0A0Q9X791"/>